<keyword evidence="11 12" id="KW-0739">Sodium transport</keyword>
<evidence type="ECO:0000256" key="12">
    <source>
        <dbReference type="HAMAP-Rule" id="MF_01844"/>
    </source>
</evidence>
<dbReference type="PANTHER" id="PTHR30341">
    <property type="entry name" value="SODIUM ION/PROTON ANTIPORTER NHAA-RELATED"/>
    <property type="match status" value="1"/>
</dbReference>
<gene>
    <name evidence="12" type="primary">nhaA</name>
    <name evidence="13" type="ORF">LTSEMON_0108</name>
</gene>
<protein>
    <recommendedName>
        <fullName evidence="12">Na(+)/H(+) antiporter NhaA</fullName>
    </recommendedName>
    <alternativeName>
        <fullName evidence="12">Sodium/proton antiporter NhaA</fullName>
    </alternativeName>
</protein>
<dbReference type="GO" id="GO:0005886">
    <property type="term" value="C:plasma membrane"/>
    <property type="evidence" value="ECO:0007669"/>
    <property type="project" value="UniProtKB-SubCell"/>
</dbReference>
<comment type="caution">
    <text evidence="13">The sequence shown here is derived from an EMBL/GenBank/DDBJ whole genome shotgun (WGS) entry which is preliminary data.</text>
</comment>
<keyword evidence="4 12" id="KW-1003">Cell membrane</keyword>
<feature type="transmembrane region" description="Helical" evidence="12">
    <location>
        <begin position="207"/>
        <end position="237"/>
    </location>
</feature>
<dbReference type="EMBL" id="AFCS01000050">
    <property type="protein sequence ID" value="EHC83766.1"/>
    <property type="molecule type" value="Genomic_DNA"/>
</dbReference>
<keyword evidence="10 12" id="KW-0472">Membrane</keyword>
<keyword evidence="3 12" id="KW-0050">Antiport</keyword>
<dbReference type="NCBIfam" id="NF007112">
    <property type="entry name" value="PRK09561.1"/>
    <property type="match status" value="1"/>
</dbReference>
<evidence type="ECO:0000313" key="14">
    <source>
        <dbReference type="Proteomes" id="UP000003221"/>
    </source>
</evidence>
<feature type="transmembrane region" description="Helical" evidence="12">
    <location>
        <begin position="59"/>
        <end position="79"/>
    </location>
</feature>
<dbReference type="Proteomes" id="UP000003221">
    <property type="component" value="Unassembled WGS sequence"/>
</dbReference>
<feature type="transmembrane region" description="Helical" evidence="12">
    <location>
        <begin position="91"/>
        <end position="114"/>
    </location>
</feature>
<evidence type="ECO:0000256" key="1">
    <source>
        <dbReference type="ARBA" id="ARBA00004429"/>
    </source>
</evidence>
<dbReference type="GO" id="GO:0015385">
    <property type="term" value="F:sodium:proton antiporter activity"/>
    <property type="evidence" value="ECO:0007669"/>
    <property type="project" value="UniProtKB-UniRule"/>
</dbReference>
<dbReference type="Gene3D" id="1.20.1530.10">
    <property type="entry name" value="Na+/H+ antiporter like domain"/>
    <property type="match status" value="1"/>
</dbReference>
<dbReference type="PANTHER" id="PTHR30341:SF0">
    <property type="entry name" value="NA(+)_H(+) ANTIPORTER NHAA"/>
    <property type="match status" value="1"/>
</dbReference>
<feature type="transmembrane region" description="Helical" evidence="12">
    <location>
        <begin position="270"/>
        <end position="288"/>
    </location>
</feature>
<evidence type="ECO:0000256" key="10">
    <source>
        <dbReference type="ARBA" id="ARBA00023136"/>
    </source>
</evidence>
<keyword evidence="8 12" id="KW-0915">Sodium</keyword>
<keyword evidence="5" id="KW-0997">Cell inner membrane</keyword>
<dbReference type="HAMAP" id="MF_01844">
    <property type="entry name" value="NhaA"/>
    <property type="match status" value="1"/>
</dbReference>
<keyword evidence="2 12" id="KW-0813">Transport</keyword>
<organism evidence="13 14">
    <name type="scientific">Salmonella enterica subsp. enterica serovar Montevideo str. S5-403</name>
    <dbReference type="NCBI Taxonomy" id="913242"/>
    <lineage>
        <taxon>Bacteria</taxon>
        <taxon>Pseudomonadati</taxon>
        <taxon>Pseudomonadota</taxon>
        <taxon>Gammaproteobacteria</taxon>
        <taxon>Enterobacterales</taxon>
        <taxon>Enterobacteriaceae</taxon>
        <taxon>Salmonella</taxon>
    </lineage>
</organism>
<keyword evidence="9 12" id="KW-0406">Ion transport</keyword>
<dbReference type="InterPro" id="IPR023171">
    <property type="entry name" value="Na/H_antiporter_dom_sf"/>
</dbReference>
<evidence type="ECO:0000313" key="13">
    <source>
        <dbReference type="EMBL" id="EHC83766.1"/>
    </source>
</evidence>
<evidence type="ECO:0000256" key="2">
    <source>
        <dbReference type="ARBA" id="ARBA00022448"/>
    </source>
</evidence>
<sequence length="400" mass="42656">MKHLHRFFSSDASGGIILIIAAALAMLMANMGATSGWYHDFLETPVQLRVGALEINKNMLLWINDALMAVFFLLIGLEVKRELMQGSLASLRQAAFPVIAAIGGMIVPALLYLAFNYSDPVTREGWAIPAATDIAFALGVLALLGSRVPLALKIFLMALAIIDDLGAIVIIALFYTSDLSIVSLGVAAFAIAVLALLNLCGVRRTGVYILVGAVLWTAVLKSGVHATLAGVIVGFFIPLKEKHGRSPARLSFCASERSPAKRLEHVLHPWVAYLILPLFAFANAGVSLQGVTIDGLTSMLPLGIIAGLLIGKPLGISLFCWLALRFKLAHLPQGTTYQQIMAVGILCGIGFTMSIFIASLAFGNVDPELINWAKLGILIGSLLSAVVGYSWLRARLNAPA</sequence>
<comment type="subcellular location">
    <subcellularLocation>
        <location evidence="1">Cell inner membrane</location>
        <topology evidence="1">Multi-pass membrane protein</topology>
    </subcellularLocation>
    <subcellularLocation>
        <location evidence="12">Cell membrane</location>
        <topology evidence="12">Multi-pass membrane protein</topology>
    </subcellularLocation>
</comment>
<evidence type="ECO:0000256" key="5">
    <source>
        <dbReference type="ARBA" id="ARBA00022519"/>
    </source>
</evidence>
<accession>G5PXN3</accession>
<dbReference type="Pfam" id="PF06965">
    <property type="entry name" value="Na_H_antiport_1"/>
    <property type="match status" value="1"/>
</dbReference>
<dbReference type="InterPro" id="IPR004670">
    <property type="entry name" value="NhaA"/>
</dbReference>
<dbReference type="NCBIfam" id="TIGR00773">
    <property type="entry name" value="NhaA"/>
    <property type="match status" value="1"/>
</dbReference>
<comment type="function">
    <text evidence="12">Na(+)/H(+) antiporter that extrudes sodium in exchange for external protons.</text>
</comment>
<feature type="transmembrane region" description="Helical" evidence="12">
    <location>
        <begin position="126"/>
        <end position="145"/>
    </location>
</feature>
<evidence type="ECO:0000256" key="4">
    <source>
        <dbReference type="ARBA" id="ARBA00022475"/>
    </source>
</evidence>
<dbReference type="GO" id="GO:0006885">
    <property type="term" value="P:regulation of pH"/>
    <property type="evidence" value="ECO:0007669"/>
    <property type="project" value="UniProtKB-UniRule"/>
</dbReference>
<feature type="transmembrane region" description="Helical" evidence="12">
    <location>
        <begin position="181"/>
        <end position="200"/>
    </location>
</feature>
<dbReference type="AlphaFoldDB" id="G5PXN3"/>
<dbReference type="FunFam" id="1.20.1530.10:FF:000001">
    <property type="entry name" value="Na(+)/H(+) antiporter NhaA"/>
    <property type="match status" value="1"/>
</dbReference>
<feature type="transmembrane region" description="Helical" evidence="12">
    <location>
        <begin position="12"/>
        <end position="39"/>
    </location>
</feature>
<evidence type="ECO:0000256" key="11">
    <source>
        <dbReference type="ARBA" id="ARBA00023201"/>
    </source>
</evidence>
<evidence type="ECO:0000256" key="8">
    <source>
        <dbReference type="ARBA" id="ARBA00023053"/>
    </source>
</evidence>
<comment type="similarity">
    <text evidence="12">Belongs to the NhaA Na(+)/H(+) (TC 2.A.33) antiporter family.</text>
</comment>
<evidence type="ECO:0000256" key="3">
    <source>
        <dbReference type="ARBA" id="ARBA00022449"/>
    </source>
</evidence>
<evidence type="ECO:0000256" key="6">
    <source>
        <dbReference type="ARBA" id="ARBA00022692"/>
    </source>
</evidence>
<keyword evidence="7 12" id="KW-1133">Transmembrane helix</keyword>
<feature type="transmembrane region" description="Helical" evidence="12">
    <location>
        <begin position="154"/>
        <end position="175"/>
    </location>
</feature>
<dbReference type="NCBIfam" id="NF007111">
    <property type="entry name" value="PRK09560.1"/>
    <property type="match status" value="1"/>
</dbReference>
<evidence type="ECO:0000256" key="7">
    <source>
        <dbReference type="ARBA" id="ARBA00022989"/>
    </source>
</evidence>
<keyword evidence="6 12" id="KW-0812">Transmembrane</keyword>
<feature type="transmembrane region" description="Helical" evidence="12">
    <location>
        <begin position="336"/>
        <end position="363"/>
    </location>
</feature>
<proteinExistence type="inferred from homology"/>
<name>G5PXN3_SALMO</name>
<dbReference type="PATRIC" id="fig|913242.3.peg.195"/>
<evidence type="ECO:0000256" key="9">
    <source>
        <dbReference type="ARBA" id="ARBA00023065"/>
    </source>
</evidence>
<reference evidence="13 14" key="1">
    <citation type="journal article" date="2011" name="BMC Genomics">
        <title>Genome sequencing reveals diversification of virulence factor content and possible host adaptation in distinct subpopulations of Salmonella enterica.</title>
        <authorList>
            <person name="den Bakker H.C."/>
            <person name="Moreno Switt A.I."/>
            <person name="Govoni G."/>
            <person name="Cummings C.A."/>
            <person name="Ranieri M.L."/>
            <person name="Degoricija L."/>
            <person name="Hoelzer K."/>
            <person name="Rodriguez-Rivera L.D."/>
            <person name="Brown S."/>
            <person name="Bolchacova E."/>
            <person name="Furtado M.R."/>
            <person name="Wiedmann M."/>
        </authorList>
    </citation>
    <scope>NUCLEOTIDE SEQUENCE [LARGE SCALE GENOMIC DNA]</scope>
    <source>
        <strain evidence="13 14">S5-403</strain>
    </source>
</reference>
<feature type="transmembrane region" description="Helical" evidence="12">
    <location>
        <begin position="300"/>
        <end position="324"/>
    </location>
</feature>
<feature type="transmembrane region" description="Helical" evidence="12">
    <location>
        <begin position="375"/>
        <end position="392"/>
    </location>
</feature>
<comment type="catalytic activity">
    <reaction evidence="12">
        <text>Na(+)(in) + 2 H(+)(out) = Na(+)(out) + 2 H(+)(in)</text>
        <dbReference type="Rhea" id="RHEA:29251"/>
        <dbReference type="ChEBI" id="CHEBI:15378"/>
        <dbReference type="ChEBI" id="CHEBI:29101"/>
    </reaction>
</comment>